<dbReference type="InterPro" id="IPR003918">
    <property type="entry name" value="NADH_UbQ_OxRdtase"/>
</dbReference>
<dbReference type="Proteomes" id="UP000284605">
    <property type="component" value="Unassembled WGS sequence"/>
</dbReference>
<dbReference type="PANTHER" id="PTHR42703:SF1">
    <property type="entry name" value="NA(+)_H(+) ANTIPORTER SUBUNIT D1"/>
    <property type="match status" value="1"/>
</dbReference>
<feature type="transmembrane region" description="Helical" evidence="8">
    <location>
        <begin position="341"/>
        <end position="360"/>
    </location>
</feature>
<evidence type="ECO:0000313" key="10">
    <source>
        <dbReference type="EMBL" id="RJF86712.1"/>
    </source>
</evidence>
<protein>
    <submittedName>
        <fullName evidence="10">Monovalent cation/H+ antiporter subunit D family protein</fullName>
    </submittedName>
</protein>
<feature type="transmembrane region" description="Helical" evidence="8">
    <location>
        <begin position="284"/>
        <end position="303"/>
    </location>
</feature>
<dbReference type="InterPro" id="IPR001750">
    <property type="entry name" value="ND/Mrp_TM"/>
</dbReference>
<evidence type="ECO:0000256" key="3">
    <source>
        <dbReference type="ARBA" id="ARBA00022475"/>
    </source>
</evidence>
<evidence type="ECO:0000256" key="6">
    <source>
        <dbReference type="ARBA" id="ARBA00023136"/>
    </source>
</evidence>
<name>A0A418W9L3_9PROT</name>
<feature type="transmembrane region" description="Helical" evidence="8">
    <location>
        <begin position="241"/>
        <end position="264"/>
    </location>
</feature>
<keyword evidence="5 8" id="KW-1133">Transmembrane helix</keyword>
<dbReference type="OrthoDB" id="9768329at2"/>
<keyword evidence="6 8" id="KW-0472">Membrane</keyword>
<keyword evidence="11" id="KW-1185">Reference proteome</keyword>
<keyword evidence="3" id="KW-1003">Cell membrane</keyword>
<reference evidence="10 11" key="1">
    <citation type="submission" date="2018-09" db="EMBL/GenBank/DDBJ databases">
        <authorList>
            <person name="Zhu H."/>
        </authorList>
    </citation>
    <scope>NUCLEOTIDE SEQUENCE [LARGE SCALE GENOMIC DNA]</scope>
    <source>
        <strain evidence="10 11">K1W22B-8</strain>
    </source>
</reference>
<dbReference type="GO" id="GO:0042773">
    <property type="term" value="P:ATP synthesis coupled electron transport"/>
    <property type="evidence" value="ECO:0007669"/>
    <property type="project" value="InterPro"/>
</dbReference>
<dbReference type="InterPro" id="IPR050586">
    <property type="entry name" value="CPA3_Na-H_Antiporter_D"/>
</dbReference>
<evidence type="ECO:0000256" key="8">
    <source>
        <dbReference type="SAM" id="Phobius"/>
    </source>
</evidence>
<evidence type="ECO:0000313" key="11">
    <source>
        <dbReference type="Proteomes" id="UP000284605"/>
    </source>
</evidence>
<dbReference type="AlphaFoldDB" id="A0A418W9L3"/>
<feature type="transmembrane region" description="Helical" evidence="8">
    <location>
        <begin position="6"/>
        <end position="26"/>
    </location>
</feature>
<dbReference type="EMBL" id="QYUK01000011">
    <property type="protein sequence ID" value="RJF86712.1"/>
    <property type="molecule type" value="Genomic_DNA"/>
</dbReference>
<dbReference type="RefSeq" id="WP_119777356.1">
    <property type="nucleotide sequence ID" value="NZ_QYUK01000011.1"/>
</dbReference>
<accession>A0A418W9L3</accession>
<evidence type="ECO:0000259" key="9">
    <source>
        <dbReference type="Pfam" id="PF00361"/>
    </source>
</evidence>
<feature type="transmembrane region" description="Helical" evidence="8">
    <location>
        <begin position="381"/>
        <end position="401"/>
    </location>
</feature>
<evidence type="ECO:0000256" key="4">
    <source>
        <dbReference type="ARBA" id="ARBA00022692"/>
    </source>
</evidence>
<feature type="transmembrane region" description="Helical" evidence="8">
    <location>
        <begin position="79"/>
        <end position="103"/>
    </location>
</feature>
<feature type="transmembrane region" description="Helical" evidence="8">
    <location>
        <begin position="413"/>
        <end position="434"/>
    </location>
</feature>
<feature type="transmembrane region" description="Helical" evidence="8">
    <location>
        <begin position="211"/>
        <end position="229"/>
    </location>
</feature>
<dbReference type="PANTHER" id="PTHR42703">
    <property type="entry name" value="NADH DEHYDROGENASE"/>
    <property type="match status" value="1"/>
</dbReference>
<keyword evidence="4 7" id="KW-0812">Transmembrane</keyword>
<dbReference type="PRINTS" id="PR01437">
    <property type="entry name" value="NUOXDRDTASE4"/>
</dbReference>
<dbReference type="GO" id="GO:0008137">
    <property type="term" value="F:NADH dehydrogenase (ubiquinone) activity"/>
    <property type="evidence" value="ECO:0007669"/>
    <property type="project" value="InterPro"/>
</dbReference>
<proteinExistence type="inferred from homology"/>
<comment type="subcellular location">
    <subcellularLocation>
        <location evidence="1">Cell membrane</location>
        <topology evidence="1">Multi-pass membrane protein</topology>
    </subcellularLocation>
    <subcellularLocation>
        <location evidence="7">Membrane</location>
        <topology evidence="7">Multi-pass membrane protein</topology>
    </subcellularLocation>
</comment>
<sequence>MSFLNAQAPILVVVLPLLAAPILSVLGNGRLAGLLCFAVVALQSLLAVSLVGQTLDGDVISYALGNWAPPIGIEYRIDLLSAVMASLIAISAALVAWFLPTAVADEIAPGDRPRFYAAFLLCVAGLTGIVVTGDLFNVFVFLEIASLSTYVLIAAGAGRDRRALTAAFDYLILGAVGATFIVIGIAFLYVATGTLNMADLGQRLPGAGRRAVVVGGSFLFVGLALKAAMAPLHRWLPNAYAYAPTAVTTFLAMTATKVALYLMLRLSVLVFDTAGEIGRVNFAAVMPPIGLAMLLFASALAVRERDLKRLLAYSSIANLGLMLIALGLGGVAGITAALVNLLNHAAIKGGLFTATAAIVARHGNARFETLAGLSRTMPVTFLCLLVGGLALIGVPLTAGFVSKLSVIRVALDLGDWIVAGGILLTSLITVVYVWRIVEAGMLGQPAEAGAGMPGPCSCCPWRS</sequence>
<evidence type="ECO:0000256" key="5">
    <source>
        <dbReference type="ARBA" id="ARBA00022989"/>
    </source>
</evidence>
<feature type="domain" description="NADH:quinone oxidoreductase/Mrp antiporter transmembrane" evidence="9">
    <location>
        <begin position="133"/>
        <end position="429"/>
    </location>
</feature>
<feature type="transmembrane region" description="Helical" evidence="8">
    <location>
        <begin position="310"/>
        <end position="335"/>
    </location>
</feature>
<gene>
    <name evidence="10" type="ORF">D3874_06495</name>
</gene>
<dbReference type="GO" id="GO:0005886">
    <property type="term" value="C:plasma membrane"/>
    <property type="evidence" value="ECO:0007669"/>
    <property type="project" value="UniProtKB-SubCell"/>
</dbReference>
<feature type="transmembrane region" description="Helical" evidence="8">
    <location>
        <begin position="33"/>
        <end position="52"/>
    </location>
</feature>
<evidence type="ECO:0000256" key="1">
    <source>
        <dbReference type="ARBA" id="ARBA00004651"/>
    </source>
</evidence>
<feature type="transmembrane region" description="Helical" evidence="8">
    <location>
        <begin position="115"/>
        <end position="132"/>
    </location>
</feature>
<evidence type="ECO:0000256" key="7">
    <source>
        <dbReference type="RuleBase" id="RU000320"/>
    </source>
</evidence>
<comment type="similarity">
    <text evidence="2">Belongs to the CPA3 antiporters (TC 2.A.63) subunit D family.</text>
</comment>
<feature type="transmembrane region" description="Helical" evidence="8">
    <location>
        <begin position="170"/>
        <end position="191"/>
    </location>
</feature>
<feature type="transmembrane region" description="Helical" evidence="8">
    <location>
        <begin position="138"/>
        <end position="158"/>
    </location>
</feature>
<dbReference type="Pfam" id="PF00361">
    <property type="entry name" value="Proton_antipo_M"/>
    <property type="match status" value="1"/>
</dbReference>
<comment type="caution">
    <text evidence="10">The sequence shown here is derived from an EMBL/GenBank/DDBJ whole genome shotgun (WGS) entry which is preliminary data.</text>
</comment>
<evidence type="ECO:0000256" key="2">
    <source>
        <dbReference type="ARBA" id="ARBA00005346"/>
    </source>
</evidence>
<organism evidence="10 11">
    <name type="scientific">Oleomonas cavernae</name>
    <dbReference type="NCBI Taxonomy" id="2320859"/>
    <lineage>
        <taxon>Bacteria</taxon>
        <taxon>Pseudomonadati</taxon>
        <taxon>Pseudomonadota</taxon>
        <taxon>Alphaproteobacteria</taxon>
        <taxon>Acetobacterales</taxon>
        <taxon>Acetobacteraceae</taxon>
        <taxon>Oleomonas</taxon>
    </lineage>
</organism>